<feature type="compositionally biased region" description="Polar residues" evidence="1">
    <location>
        <begin position="465"/>
        <end position="478"/>
    </location>
</feature>
<proteinExistence type="predicted"/>
<dbReference type="EMBL" id="CABIJS010000555">
    <property type="protein sequence ID" value="VUZ53578.1"/>
    <property type="molecule type" value="Genomic_DNA"/>
</dbReference>
<feature type="region of interest" description="Disordered" evidence="1">
    <location>
        <begin position="560"/>
        <end position="593"/>
    </location>
</feature>
<keyword evidence="3" id="KW-1185">Reference proteome</keyword>
<name>A0A564Z3S3_HYMDI</name>
<feature type="compositionally biased region" description="Basic and acidic residues" evidence="1">
    <location>
        <begin position="481"/>
        <end position="490"/>
    </location>
</feature>
<sequence length="678" mass="75272">MPKDNHKETTLPSEMVNGNSEEYVHTDYGMGYRFVVSVEDKECGDERKALEQDQIDQKELTEKAKSTECPQHIVNRIKSLVDPKDMHEVKKLVQKRLYIVSIERHLQKGQVSQARYVKILPDGTVRTCYSIQICKASGVKCYLDVQRSQSELLSKKKIGRKSTHFKDVVVGRIREFIESCDNIDVLKHTREVILTKIEEFNASCEKLTSRGRSQCSYDSSWNVENNKSRKSLSLHSEAPKEVPKENSLMTDSPSRKTSTPFAKRAKIVPPPTYKSSPSNSPKPINISMESLGAESPEKMINKIRKSLEKWTGYSINQICTPLGNFSEAVPTDKRIPESQIPISPKTTSSVSLEAEITESPGNMIERTRKSLEKYAGYLTGSFSPPLAKCSESLPETHVSESQMPIATPAAESPEKIAENVRKSLGKRARYLISHASSPIGKGSEALPETPINKSWTSISTKISSVPSRSVTPESSENMTKLMEKSPEKVKKLSTTRIDADLGERSESLPQSQAPITSKTVIISSGTVLVQSPQKVIEKLGEDLEKKMEYLTNSVSIPLGRHSGPVFPKTRSPESQATTSGNMNSRLQGSKITDPEEQVVVETKGSVIEKTDRPASKIGVPVEKYTLSVPPSNIFESQLSTKSKNRKKCSEKTGEDPSPLLVCCYVVAFLCFVVFKLLP</sequence>
<feature type="compositionally biased region" description="Polar residues" evidence="1">
    <location>
        <begin position="572"/>
        <end position="590"/>
    </location>
</feature>
<feature type="region of interest" description="Disordered" evidence="1">
    <location>
        <begin position="465"/>
        <end position="491"/>
    </location>
</feature>
<reference evidence="2 3" key="1">
    <citation type="submission" date="2019-07" db="EMBL/GenBank/DDBJ databases">
        <authorList>
            <person name="Jastrzebski P J."/>
            <person name="Paukszto L."/>
            <person name="Jastrzebski P J."/>
        </authorList>
    </citation>
    <scope>NUCLEOTIDE SEQUENCE [LARGE SCALE GENOMIC DNA]</scope>
    <source>
        <strain evidence="2 3">WMS-il1</strain>
    </source>
</reference>
<gene>
    <name evidence="2" type="ORF">WMSIL1_LOCUS11606</name>
</gene>
<feature type="region of interest" description="Disordered" evidence="1">
    <location>
        <begin position="228"/>
        <end position="283"/>
    </location>
</feature>
<feature type="compositionally biased region" description="Polar residues" evidence="1">
    <location>
        <begin position="247"/>
        <end position="260"/>
    </location>
</feature>
<organism evidence="2 3">
    <name type="scientific">Hymenolepis diminuta</name>
    <name type="common">Rat tapeworm</name>
    <dbReference type="NCBI Taxonomy" id="6216"/>
    <lineage>
        <taxon>Eukaryota</taxon>
        <taxon>Metazoa</taxon>
        <taxon>Spiralia</taxon>
        <taxon>Lophotrochozoa</taxon>
        <taxon>Platyhelminthes</taxon>
        <taxon>Cestoda</taxon>
        <taxon>Eucestoda</taxon>
        <taxon>Cyclophyllidea</taxon>
        <taxon>Hymenolepididae</taxon>
        <taxon>Hymenolepis</taxon>
    </lineage>
</organism>
<dbReference type="AlphaFoldDB" id="A0A564Z3S3"/>
<dbReference type="Proteomes" id="UP000321570">
    <property type="component" value="Unassembled WGS sequence"/>
</dbReference>
<accession>A0A564Z3S3</accession>
<evidence type="ECO:0000313" key="2">
    <source>
        <dbReference type="EMBL" id="VUZ53578.1"/>
    </source>
</evidence>
<protein>
    <submittedName>
        <fullName evidence="2">Uncharacterized protein</fullName>
    </submittedName>
</protein>
<feature type="compositionally biased region" description="Low complexity" evidence="1">
    <location>
        <begin position="273"/>
        <end position="283"/>
    </location>
</feature>
<evidence type="ECO:0000256" key="1">
    <source>
        <dbReference type="SAM" id="MobiDB-lite"/>
    </source>
</evidence>
<evidence type="ECO:0000313" key="3">
    <source>
        <dbReference type="Proteomes" id="UP000321570"/>
    </source>
</evidence>